<dbReference type="Proteomes" id="UP000315827">
    <property type="component" value="Unassembled WGS sequence"/>
</dbReference>
<name>A0A5C6KJX3_PARDI</name>
<accession>A0A5C6KJX3</accession>
<evidence type="ECO:0000313" key="3">
    <source>
        <dbReference type="EMBL" id="TWV63477.1"/>
    </source>
</evidence>
<dbReference type="Pfam" id="PF08800">
    <property type="entry name" value="BT4734-like_N"/>
    <property type="match status" value="1"/>
</dbReference>
<dbReference type="Pfam" id="PF13148">
    <property type="entry name" value="DUF3987"/>
    <property type="match status" value="1"/>
</dbReference>
<feature type="domain" description="Primase C-terminal 1" evidence="2">
    <location>
        <begin position="235"/>
        <end position="297"/>
    </location>
</feature>
<evidence type="ECO:0000313" key="4">
    <source>
        <dbReference type="Proteomes" id="UP000315827"/>
    </source>
</evidence>
<reference evidence="3 4" key="1">
    <citation type="submission" date="2019-07" db="EMBL/GenBank/DDBJ databases">
        <title>Genome sequencing of Parabacteroides distasonis iSURF_7.</title>
        <authorList>
            <person name="Degefu H.N."/>
            <person name="Ruoff K.L."/>
            <person name="Price C.E."/>
            <person name="Valls R.A."/>
            <person name="O'Toole G.A."/>
        </authorList>
    </citation>
    <scope>NUCLEOTIDE SEQUENCE [LARGE SCALE GENOMIC DNA]</scope>
    <source>
        <strain evidence="3 4">CFPLTA003_1B</strain>
    </source>
</reference>
<organism evidence="3 4">
    <name type="scientific">Parabacteroides distasonis</name>
    <dbReference type="NCBI Taxonomy" id="823"/>
    <lineage>
        <taxon>Bacteria</taxon>
        <taxon>Pseudomonadati</taxon>
        <taxon>Bacteroidota</taxon>
        <taxon>Bacteroidia</taxon>
        <taxon>Bacteroidales</taxon>
        <taxon>Tannerellaceae</taxon>
        <taxon>Parabacteroides</taxon>
    </lineage>
</organism>
<dbReference type="SMART" id="SM00942">
    <property type="entry name" value="PriCT_1"/>
    <property type="match status" value="1"/>
</dbReference>
<protein>
    <submittedName>
        <fullName evidence="3">DUF3987 domain-containing protein</fullName>
    </submittedName>
</protein>
<dbReference type="InterPro" id="IPR025048">
    <property type="entry name" value="DUF3987"/>
</dbReference>
<feature type="compositionally biased region" description="Polar residues" evidence="1">
    <location>
        <begin position="313"/>
        <end position="323"/>
    </location>
</feature>
<dbReference type="InterPro" id="IPR014907">
    <property type="entry name" value="BT4734-like_N"/>
</dbReference>
<dbReference type="EMBL" id="VOHW01000002">
    <property type="protein sequence ID" value="TWV63477.1"/>
    <property type="molecule type" value="Genomic_DNA"/>
</dbReference>
<gene>
    <name evidence="3" type="ORF">FSA05_04920</name>
</gene>
<feature type="compositionally biased region" description="Basic and acidic residues" evidence="1">
    <location>
        <begin position="299"/>
        <end position="312"/>
    </location>
</feature>
<sequence length="805" mass="90734">MMANNNCVKANVNSVGQEPFSLFESCANSSKSCGSLSTDDLCKFIKYGDSIEPKGKSLRELTTNARTLLANEDKAGYEKIKKSMPAITPHAFFPCERKTSAEHKLTGMMMLDYDHLEAGEPERIIEESKKIESVALACLSLSGKGVHLIIGYTPIPEEQFSQRYEEMARYIDYIVGAKHDPACKDKARLMIINYDPNVYYNPEAVPFDFSLSIFNDKFLNMDKKQRLLNYLDVFDNKTNMSEGNRHNAIVSLAGSLNKAGFDESLVIEVLPSRYERPGFTAAEIERSTRSIYKDDASRHGINRKEFTPETDKWTNGQLTSSTNDLEEPDEDEVLQTPCPNVENVREYLPYGMYDAVIEDDDSPEVKFASLLGLVTCLGAMMPEVSCPLGRNEVARPYLYLFVSGPAASGKSCIKRASGIFYIHADKIESEDQAKCAELAAQYKVWERCTKRCKEEDCGCGNEPQKRDPIKLSISTHVSESKLVSHMANNPFYPTFLFDSELERALDTPDFPLSAPLRQAYEREAIGSHTHAHGDISVRKPKLAMCVAGTQAQVLNFLKNKEDGLTSRVIVLFLPEEQDYKPICPSTPDRDHEYKEKREALNGCTLTFANLLCKKELLFWLGGETCKCIDDYFKNALESYAPYGSDALRAFILRSRNRAVRIAMILAVCELYNKNELSGSTYQLPVQTVQLVLSWTDYIIEQQIRLLSKLPETEMAGNGKEIKYKYVYDLLPCEFTLAKAKEIYKERVNVTGKTVQRQLESLTKKGLLEKVKHGTYKKVNCPGSIPQFPDNRQAFPPLSTNHPAFS</sequence>
<dbReference type="InterPro" id="IPR014820">
    <property type="entry name" value="PriCT_1"/>
</dbReference>
<dbReference type="AlphaFoldDB" id="A0A5C6KJX3"/>
<feature type="compositionally biased region" description="Acidic residues" evidence="1">
    <location>
        <begin position="324"/>
        <end position="333"/>
    </location>
</feature>
<proteinExistence type="predicted"/>
<feature type="region of interest" description="Disordered" evidence="1">
    <location>
        <begin position="299"/>
        <end position="334"/>
    </location>
</feature>
<evidence type="ECO:0000259" key="2">
    <source>
        <dbReference type="SMART" id="SM00942"/>
    </source>
</evidence>
<evidence type="ECO:0000256" key="1">
    <source>
        <dbReference type="SAM" id="MobiDB-lite"/>
    </source>
</evidence>
<comment type="caution">
    <text evidence="3">The sequence shown here is derived from an EMBL/GenBank/DDBJ whole genome shotgun (WGS) entry which is preliminary data.</text>
</comment>